<gene>
    <name evidence="3" type="ORF">BC343_01455</name>
</gene>
<dbReference type="InterPro" id="IPR037126">
    <property type="entry name" value="PdaC/RsiV-like_sf"/>
</dbReference>
<dbReference type="AlphaFoldDB" id="A0A1S9PLE8"/>
<dbReference type="Pfam" id="PF11738">
    <property type="entry name" value="DUF3298"/>
    <property type="match status" value="1"/>
</dbReference>
<proteinExistence type="predicted"/>
<evidence type="ECO:0000259" key="2">
    <source>
        <dbReference type="Pfam" id="PF13739"/>
    </source>
</evidence>
<dbReference type="Pfam" id="PF13739">
    <property type="entry name" value="PdaC"/>
    <property type="match status" value="1"/>
</dbReference>
<dbReference type="PROSITE" id="PS51257">
    <property type="entry name" value="PROKAR_LIPOPROTEIN"/>
    <property type="match status" value="1"/>
</dbReference>
<evidence type="ECO:0000313" key="3">
    <source>
        <dbReference type="EMBL" id="OOQ61765.1"/>
    </source>
</evidence>
<comment type="caution">
    <text evidence="3">The sequence shown here is derived from an EMBL/GenBank/DDBJ whole genome shotgun (WGS) entry which is preliminary data.</text>
</comment>
<evidence type="ECO:0000259" key="1">
    <source>
        <dbReference type="Pfam" id="PF11738"/>
    </source>
</evidence>
<reference evidence="3 4" key="1">
    <citation type="submission" date="2016-07" db="EMBL/GenBank/DDBJ databases">
        <title>Genomic analysis of zinc-resistant bacterium Mucilaginibacter pedocola TBZ30.</title>
        <authorList>
            <person name="Huang J."/>
            <person name="Tang J."/>
        </authorList>
    </citation>
    <scope>NUCLEOTIDE SEQUENCE [LARGE SCALE GENOMIC DNA]</scope>
    <source>
        <strain evidence="3 4">TBZ30</strain>
    </source>
</reference>
<dbReference type="STRING" id="1792845.BC343_01455"/>
<dbReference type="Gene3D" id="3.30.565.40">
    <property type="entry name" value="Fervidobacterium nodosum Rt17-B1 like"/>
    <property type="match status" value="1"/>
</dbReference>
<dbReference type="Proteomes" id="UP000189739">
    <property type="component" value="Unassembled WGS sequence"/>
</dbReference>
<evidence type="ECO:0000313" key="4">
    <source>
        <dbReference type="Proteomes" id="UP000189739"/>
    </source>
</evidence>
<protein>
    <recommendedName>
        <fullName evidence="5">DUF3298 domain-containing protein</fullName>
    </recommendedName>
</protein>
<dbReference type="RefSeq" id="WP_078345942.1">
    <property type="nucleotide sequence ID" value="NZ_MBTF01000001.1"/>
</dbReference>
<dbReference type="InterPro" id="IPR021729">
    <property type="entry name" value="DUF3298"/>
</dbReference>
<dbReference type="EMBL" id="MBTF01000001">
    <property type="protein sequence ID" value="OOQ61765.1"/>
    <property type="molecule type" value="Genomic_DNA"/>
</dbReference>
<evidence type="ECO:0008006" key="5">
    <source>
        <dbReference type="Google" id="ProtNLM"/>
    </source>
</evidence>
<keyword evidence="4" id="KW-1185">Reference proteome</keyword>
<feature type="domain" description="DUF3298" evidence="1">
    <location>
        <begin position="175"/>
        <end position="253"/>
    </location>
</feature>
<sequence length="276" mass="31160">MTGMRGIWLGCVTLIALAGCEFGKPAKKVEPDSFTDTVGYEMKTIHDRAKDCGTRPDSTCTTATINYPLFKGQDALNDTLQSRLINLYVNGDEKPDSSLSAMVATYLTKYDEFKKDDERKDMFFELTEYAKVVSQDSALVAIEYGGYTYQGGAHGSSFTGFLNWDPKTKKALYLEDVLQPNTQKQLNKIGERIFRKNENLKDTASLEQDYFFEDAKFVLNENYLFTPVGIKFLYNEYEIKPYAAGQTELVIPWAELKTLLKPTSVVAHYLIKNAGI</sequence>
<dbReference type="OrthoDB" id="594879at2"/>
<feature type="domain" description="Deacetylase PdaC" evidence="2">
    <location>
        <begin position="57"/>
        <end position="156"/>
    </location>
</feature>
<organism evidence="3 4">
    <name type="scientific">Mucilaginibacter pedocola</name>
    <dbReference type="NCBI Taxonomy" id="1792845"/>
    <lineage>
        <taxon>Bacteria</taxon>
        <taxon>Pseudomonadati</taxon>
        <taxon>Bacteroidota</taxon>
        <taxon>Sphingobacteriia</taxon>
        <taxon>Sphingobacteriales</taxon>
        <taxon>Sphingobacteriaceae</taxon>
        <taxon>Mucilaginibacter</taxon>
    </lineage>
</organism>
<accession>A0A1S9PLE8</accession>
<dbReference type="InterPro" id="IPR025303">
    <property type="entry name" value="PdaC"/>
</dbReference>
<dbReference type="Gene3D" id="3.90.640.20">
    <property type="entry name" value="Heat-shock cognate protein, ATPase"/>
    <property type="match status" value="1"/>
</dbReference>
<name>A0A1S9PLE8_9SPHI</name>